<keyword evidence="2" id="KW-1185">Reference proteome</keyword>
<evidence type="ECO:0000313" key="1">
    <source>
        <dbReference type="EMBL" id="SDF73673.1"/>
    </source>
</evidence>
<gene>
    <name evidence="1" type="ORF">SAMN05660686_02126</name>
</gene>
<protein>
    <submittedName>
        <fullName evidence="1">Uncharacterized protein</fullName>
    </submittedName>
</protein>
<proteinExistence type="predicted"/>
<evidence type="ECO:0000313" key="2">
    <source>
        <dbReference type="Proteomes" id="UP000198615"/>
    </source>
</evidence>
<dbReference type="AlphaFoldDB" id="A0A8G2BHK9"/>
<dbReference type="RefSeq" id="WP_093150166.1">
    <property type="nucleotide sequence ID" value="NZ_FNBW01000006.1"/>
</dbReference>
<name>A0A8G2BHK9_9PROT</name>
<accession>A0A8G2BHK9</accession>
<dbReference type="OrthoDB" id="7847585at2"/>
<comment type="caution">
    <text evidence="1">The sequence shown here is derived from an EMBL/GenBank/DDBJ whole genome shotgun (WGS) entry which is preliminary data.</text>
</comment>
<organism evidence="1 2">
    <name type="scientific">Thalassobaculum litoreum DSM 18839</name>
    <dbReference type="NCBI Taxonomy" id="1123362"/>
    <lineage>
        <taxon>Bacteria</taxon>
        <taxon>Pseudomonadati</taxon>
        <taxon>Pseudomonadota</taxon>
        <taxon>Alphaproteobacteria</taxon>
        <taxon>Rhodospirillales</taxon>
        <taxon>Thalassobaculaceae</taxon>
        <taxon>Thalassobaculum</taxon>
    </lineage>
</organism>
<sequence length="144" mass="16043">MTERPNTVAGLIEKRREISGQIEHHQRALNDLIVDLDHIDHTIHMFAPDQDLALVQPKQFPARHGAYRGEMQRFVLGALRNADSAVTTLEIAIEVVKGRGLDPNDARAVSLIRKRVGSCMNKLVAKGLAREVPSEGTYKQWVTG</sequence>
<dbReference type="Proteomes" id="UP000198615">
    <property type="component" value="Unassembled WGS sequence"/>
</dbReference>
<dbReference type="EMBL" id="FNBW01000006">
    <property type="protein sequence ID" value="SDF73673.1"/>
    <property type="molecule type" value="Genomic_DNA"/>
</dbReference>
<reference evidence="1 2" key="1">
    <citation type="submission" date="2016-10" db="EMBL/GenBank/DDBJ databases">
        <authorList>
            <person name="Varghese N."/>
            <person name="Submissions S."/>
        </authorList>
    </citation>
    <scope>NUCLEOTIDE SEQUENCE [LARGE SCALE GENOMIC DNA]</scope>
    <source>
        <strain evidence="1 2">DSM 18839</strain>
    </source>
</reference>